<name>A0AAJ4NA13_AGRTU</name>
<reference evidence="2" key="1">
    <citation type="submission" date="2020-02" db="EMBL/GenBank/DDBJ databases">
        <title>Unexpected conservation and global transmission of agrobacterial virulence plasmids.</title>
        <authorList>
            <person name="Weisberg A.J."/>
            <person name="Davis E.W. II"/>
            <person name="Tabima J.R."/>
            <person name="Belcher M.S."/>
            <person name="Miller M."/>
            <person name="Kuo C.-H."/>
            <person name="Loper J.E."/>
            <person name="Grunwald N.J."/>
            <person name="Putnam M.L."/>
            <person name="Chang J.H."/>
        </authorList>
    </citation>
    <scope>NUCLEOTIDE SEQUENCE</scope>
    <source>
        <strain evidence="2">Q15/94</strain>
        <plasmid evidence="2">pQ15_94_4</plasmid>
    </source>
</reference>
<accession>A0AAJ4NA13</accession>
<dbReference type="Proteomes" id="UP000663946">
    <property type="component" value="Plasmid pQ15_94_4"/>
</dbReference>
<dbReference type="AlphaFoldDB" id="A0AAJ4NA13"/>
<dbReference type="RefSeq" id="WP_333722952.1">
    <property type="nucleotide sequence ID" value="NZ_CP049221.1"/>
</dbReference>
<evidence type="ECO:0000313" key="3">
    <source>
        <dbReference type="Proteomes" id="UP000663946"/>
    </source>
</evidence>
<organism evidence="2 3">
    <name type="scientific">Agrobacterium tumefaciens</name>
    <dbReference type="NCBI Taxonomy" id="358"/>
    <lineage>
        <taxon>Bacteria</taxon>
        <taxon>Pseudomonadati</taxon>
        <taxon>Pseudomonadota</taxon>
        <taxon>Alphaproteobacteria</taxon>
        <taxon>Hyphomicrobiales</taxon>
        <taxon>Rhizobiaceae</taxon>
        <taxon>Rhizobium/Agrobacterium group</taxon>
        <taxon>Agrobacterium</taxon>
        <taxon>Agrobacterium tumefaciens complex</taxon>
    </lineage>
</organism>
<feature type="region of interest" description="Disordered" evidence="1">
    <location>
        <begin position="929"/>
        <end position="950"/>
    </location>
</feature>
<gene>
    <name evidence="2" type="ORF">G6M86_29130</name>
</gene>
<dbReference type="EMBL" id="CP049221">
    <property type="protein sequence ID" value="QTG17346.1"/>
    <property type="molecule type" value="Genomic_DNA"/>
</dbReference>
<evidence type="ECO:0000313" key="2">
    <source>
        <dbReference type="EMBL" id="QTG17346.1"/>
    </source>
</evidence>
<proteinExistence type="predicted"/>
<keyword evidence="2" id="KW-0614">Plasmid</keyword>
<protein>
    <submittedName>
        <fullName evidence="2">Uncharacterized protein</fullName>
    </submittedName>
</protein>
<evidence type="ECO:0000256" key="1">
    <source>
        <dbReference type="SAM" id="MobiDB-lite"/>
    </source>
</evidence>
<sequence length="950" mass="105701">MPADAKVAKTIHELKRRWPEAQAKRAMGGWWALSGFTFQMLVALNQFLKDNLLETSATAIGVEDLSDILLADADEYRLTQVKRTLTNSTLSAAIREAYEIVKLAEEPLRGQLVFQIVCQDDQTTRGVAACTAEQVFSAKAHDKDVFAKTLKRFNQTDPVLVAAHPANALLQTLWNAGVENPVATMARALGYIFAAFDGQVREQMQSGVLEALDSIRTSIKSPRVVGRLLGADDFAIRSTSTPHRIAFDSRPRLEDLTLNRFLQRRERMAALEGGAAKWLADVPRELMQYSSQLPIFWIEGHQGDGKSVALLQMVERLLLSRRLASVTELLDIDEFKAWLETRVAVSHLGDELPVDVAFIDDLPAFTDPEVLNSLIDSVCYRGDRAAALLTCGTSDQLGNFRAISKAKFATFVVRPPDGRELEMFRDWLEDRTGQTVEKLELGDTSLAAWLFESVNASKKELPGATLRQKLEQQGLLEVAKTAAALNACGIPAPRSLFEEGAIERLSDIFAEPSDLVALNLVAFRDGIRIGHSEAIQSLYNSWSEGKIAQQLGADLGVGLRAICEEGNERLARQLLGQLMDRKYLRRRFGLDATELVDFSQAIWDRSSDLPLKSRASVLPLWSTLGKAKRLSPQLLADLRRDAVAVLGERGVSERLRAEIASVLYVMSNQGDADRSAAEATILASVDPKVISLLKKSCEKRTDHKVPELVASWLKKHPDEPLAAIPLQQLLSKPDDKIVDLALDFVERHMSQARSGDVLWSVALGSVRTRRFYPIVDKWLSVAPDPTTAARLFTRQLRGRNGEDYVTRSLLWVRRNMSVKGIHEVLAALVAKAPGDQEITELARQWLLAHPPLSEANPLLLSMLKSDETRSEGFDFALDRLDKGVRDEAWGYLSHQVKEEALLMTSQDALDLEKRLPRGPANILRKMLRGPTRPVERPGGRWHKSQPSRRS</sequence>
<feature type="compositionally biased region" description="Basic residues" evidence="1">
    <location>
        <begin position="939"/>
        <end position="950"/>
    </location>
</feature>
<geneLocation type="plasmid" evidence="2 3">
    <name>pQ15_94_4</name>
</geneLocation>